<comment type="caution">
    <text evidence="3">The sequence shown here is derived from an EMBL/GenBank/DDBJ whole genome shotgun (WGS) entry which is preliminary data.</text>
</comment>
<evidence type="ECO:0000313" key="4">
    <source>
        <dbReference type="Proteomes" id="UP001161276"/>
    </source>
</evidence>
<dbReference type="GO" id="GO:0016491">
    <property type="term" value="F:oxidoreductase activity"/>
    <property type="evidence" value="ECO:0007669"/>
    <property type="project" value="UniProtKB-KW"/>
</dbReference>
<dbReference type="NCBIfam" id="NF005449">
    <property type="entry name" value="PRK07041.1"/>
    <property type="match status" value="1"/>
</dbReference>
<dbReference type="PANTHER" id="PTHR43477:SF1">
    <property type="entry name" value="DIHYDROANTICAPSIN 7-DEHYDROGENASE"/>
    <property type="match status" value="1"/>
</dbReference>
<dbReference type="InterPro" id="IPR036291">
    <property type="entry name" value="NAD(P)-bd_dom_sf"/>
</dbReference>
<dbReference type="Proteomes" id="UP001161276">
    <property type="component" value="Unassembled WGS sequence"/>
</dbReference>
<dbReference type="InterPro" id="IPR002347">
    <property type="entry name" value="SDR_fam"/>
</dbReference>
<evidence type="ECO:0000256" key="1">
    <source>
        <dbReference type="ARBA" id="ARBA00006484"/>
    </source>
</evidence>
<dbReference type="SUPFAM" id="SSF51735">
    <property type="entry name" value="NAD(P)-binding Rossmann-fold domains"/>
    <property type="match status" value="1"/>
</dbReference>
<protein>
    <submittedName>
        <fullName evidence="3">SDR family oxidoreductase</fullName>
    </submittedName>
</protein>
<dbReference type="Gene3D" id="3.40.50.720">
    <property type="entry name" value="NAD(P)-binding Rossmann-like Domain"/>
    <property type="match status" value="1"/>
</dbReference>
<dbReference type="CDD" id="cd11731">
    <property type="entry name" value="Lin1944_like_SDR_c"/>
    <property type="match status" value="1"/>
</dbReference>
<evidence type="ECO:0000256" key="2">
    <source>
        <dbReference type="ARBA" id="ARBA00023002"/>
    </source>
</evidence>
<reference evidence="3" key="1">
    <citation type="submission" date="2022-09" db="EMBL/GenBank/DDBJ databases">
        <title>Intensive care unit water sources are persistently colonized with multi-drug resistant bacteria and are the site of extensive horizontal gene transfer of antibiotic resistance genes.</title>
        <authorList>
            <person name="Diorio-Toth L."/>
        </authorList>
    </citation>
    <scope>NUCLEOTIDE SEQUENCE</scope>
    <source>
        <strain evidence="3">GD03676</strain>
    </source>
</reference>
<dbReference type="RefSeq" id="WP_280027402.1">
    <property type="nucleotide sequence ID" value="NZ_CBDEUO010000030.1"/>
</dbReference>
<sequence>MGNRLAGQRVVVVGGSSGMGLAVSAQLLRLHCEVLIVGRSRDKLDAAREALRAFGAPRLHQVDVTSEAQVQRLFEESGPVDHLVCTAADIRGAYELLPQLSLDALDRAISSKVVAPILLAKHGAQRMPAHGSITLTSGIAAYRPRPKGVAVAAINAALEGVVRAMAVELAPLRINAVSPGWVRTPIWKDVAGADSEPLLASMAEQLPVGRVGTGDDIADAIVFLLGNGYTTGTVLHVDGGHRLV</sequence>
<accession>A0AA42WAT3</accession>
<evidence type="ECO:0000313" key="3">
    <source>
        <dbReference type="EMBL" id="MDH2051868.1"/>
    </source>
</evidence>
<name>A0AA42WAT3_9BURK</name>
<dbReference type="Pfam" id="PF13561">
    <property type="entry name" value="adh_short_C2"/>
    <property type="match status" value="1"/>
</dbReference>
<dbReference type="AlphaFoldDB" id="A0AA42WAT3"/>
<organism evidence="3 4">
    <name type="scientific">Achromobacter marplatensis</name>
    <dbReference type="NCBI Taxonomy" id="470868"/>
    <lineage>
        <taxon>Bacteria</taxon>
        <taxon>Pseudomonadati</taxon>
        <taxon>Pseudomonadota</taxon>
        <taxon>Betaproteobacteria</taxon>
        <taxon>Burkholderiales</taxon>
        <taxon>Alcaligenaceae</taxon>
        <taxon>Achromobacter</taxon>
    </lineage>
</organism>
<dbReference type="PRINTS" id="PR00081">
    <property type="entry name" value="GDHRDH"/>
</dbReference>
<keyword evidence="2" id="KW-0560">Oxidoreductase</keyword>
<gene>
    <name evidence="3" type="ORF">N5K24_15795</name>
</gene>
<dbReference type="PANTHER" id="PTHR43477">
    <property type="entry name" value="DIHYDROANTICAPSIN 7-DEHYDROGENASE"/>
    <property type="match status" value="1"/>
</dbReference>
<proteinExistence type="inferred from homology"/>
<comment type="similarity">
    <text evidence="1">Belongs to the short-chain dehydrogenases/reductases (SDR) family.</text>
</comment>
<dbReference type="InterPro" id="IPR051122">
    <property type="entry name" value="SDR_DHRS6-like"/>
</dbReference>
<dbReference type="EMBL" id="JAOCKG010000006">
    <property type="protein sequence ID" value="MDH2051868.1"/>
    <property type="molecule type" value="Genomic_DNA"/>
</dbReference>